<reference evidence="1 2" key="1">
    <citation type="submission" date="2019-03" db="EMBL/GenBank/DDBJ databases">
        <title>Genomic Encyclopedia of Type Strains, Phase IV (KMG-IV): sequencing the most valuable type-strain genomes for metagenomic binning, comparative biology and taxonomic classification.</title>
        <authorList>
            <person name="Goeker M."/>
        </authorList>
    </citation>
    <scope>NUCLEOTIDE SEQUENCE [LARGE SCALE GENOMIC DNA]</scope>
    <source>
        <strain evidence="1 2">DSM 21153</strain>
    </source>
</reference>
<keyword evidence="2" id="KW-1185">Reference proteome</keyword>
<evidence type="ECO:0008006" key="3">
    <source>
        <dbReference type="Google" id="ProtNLM"/>
    </source>
</evidence>
<evidence type="ECO:0000313" key="1">
    <source>
        <dbReference type="EMBL" id="TCM84780.1"/>
    </source>
</evidence>
<dbReference type="RefSeq" id="WP_132694649.1">
    <property type="nucleotide sequence ID" value="NZ_SLVM01000010.1"/>
</dbReference>
<protein>
    <recommendedName>
        <fullName evidence="3">Tail assembly chaperone</fullName>
    </recommendedName>
</protein>
<gene>
    <name evidence="1" type="ORF">EV216_11098</name>
</gene>
<name>A0A4R1YUL1_9RHOB</name>
<accession>A0A4R1YUL1</accession>
<dbReference type="Proteomes" id="UP000295277">
    <property type="component" value="Unassembled WGS sequence"/>
</dbReference>
<sequence length="125" mass="14135">MKFRLSSTAPRYWWPVKVRIPDPDRPGAVVTQELKVQFEARTREATLAAQEEYAALTTDRDRAAHEHAELRGIVKNWDDVVDDEGGAVAFSDEAFEAALQHVWFRTALYRAFVESSAGEEARLGN</sequence>
<dbReference type="EMBL" id="SLVM01000010">
    <property type="protein sequence ID" value="TCM84780.1"/>
    <property type="molecule type" value="Genomic_DNA"/>
</dbReference>
<dbReference type="OrthoDB" id="7690128at2"/>
<organism evidence="1 2">
    <name type="scientific">Rhodovulum steppense</name>
    <dbReference type="NCBI Taxonomy" id="540251"/>
    <lineage>
        <taxon>Bacteria</taxon>
        <taxon>Pseudomonadati</taxon>
        <taxon>Pseudomonadota</taxon>
        <taxon>Alphaproteobacteria</taxon>
        <taxon>Rhodobacterales</taxon>
        <taxon>Paracoccaceae</taxon>
        <taxon>Rhodovulum</taxon>
    </lineage>
</organism>
<dbReference type="AlphaFoldDB" id="A0A4R1YUL1"/>
<proteinExistence type="predicted"/>
<comment type="caution">
    <text evidence="1">The sequence shown here is derived from an EMBL/GenBank/DDBJ whole genome shotgun (WGS) entry which is preliminary data.</text>
</comment>
<evidence type="ECO:0000313" key="2">
    <source>
        <dbReference type="Proteomes" id="UP000295277"/>
    </source>
</evidence>